<keyword evidence="4" id="KW-1185">Reference proteome</keyword>
<dbReference type="GO" id="GO:0008168">
    <property type="term" value="F:methyltransferase activity"/>
    <property type="evidence" value="ECO:0007669"/>
    <property type="project" value="UniProtKB-KW"/>
</dbReference>
<evidence type="ECO:0000313" key="4">
    <source>
        <dbReference type="Proteomes" id="UP000182510"/>
    </source>
</evidence>
<organism evidence="3 4">
    <name type="scientific">Christiangramia salexigens</name>
    <dbReference type="NCBI Taxonomy" id="1913577"/>
    <lineage>
        <taxon>Bacteria</taxon>
        <taxon>Pseudomonadati</taxon>
        <taxon>Bacteroidota</taxon>
        <taxon>Flavobacteriia</taxon>
        <taxon>Flavobacteriales</taxon>
        <taxon>Flavobacteriaceae</taxon>
        <taxon>Christiangramia</taxon>
    </lineage>
</organism>
<dbReference type="RefSeq" id="WP_072552773.1">
    <property type="nucleotide sequence ID" value="NZ_CP018153.1"/>
</dbReference>
<dbReference type="KEGG" id="grl:LPB144_06710"/>
<dbReference type="STRING" id="1913577.LPB144_06710"/>
<evidence type="ECO:0000256" key="1">
    <source>
        <dbReference type="ARBA" id="ARBA00022679"/>
    </source>
</evidence>
<name>A0A1L3J4R8_9FLAO</name>
<sequence>MNTEDRLNQKKNEEHYNRKYTSFSVQSILWKLNNLEEYLENAISTDTSWHAMYQGDFKSAIRGKKILEMGCGDCTNAAIMSALGAEVFANDIASSSGAIVKQLNESFNFDHPIVFLEGDFLNNNLPSCSFDIIVGKAFLHHLTVPVEKKFLKETARLLKQDGEARFFEPAVNNKWLDALRWFIPVPGRPSKIQKVAFQTWKENDPHPERSFNSKHWEKAGKEFFECVEILPLGSLERFSRILRNKQSRWKFRKWAFKTEKKIPQNLRRSFARSQLIIYKNVINQKVRNMPIL</sequence>
<dbReference type="SUPFAM" id="SSF53335">
    <property type="entry name" value="S-adenosyl-L-methionine-dependent methyltransferases"/>
    <property type="match status" value="1"/>
</dbReference>
<feature type="domain" description="Methyltransferase" evidence="2">
    <location>
        <begin position="66"/>
        <end position="162"/>
    </location>
</feature>
<evidence type="ECO:0000313" key="3">
    <source>
        <dbReference type="EMBL" id="APG60125.1"/>
    </source>
</evidence>
<dbReference type="InterPro" id="IPR029063">
    <property type="entry name" value="SAM-dependent_MTases_sf"/>
</dbReference>
<gene>
    <name evidence="3" type="ORF">LPB144_06710</name>
</gene>
<dbReference type="Proteomes" id="UP000182510">
    <property type="component" value="Chromosome"/>
</dbReference>
<keyword evidence="1 3" id="KW-0808">Transferase</keyword>
<dbReference type="Pfam" id="PF13649">
    <property type="entry name" value="Methyltransf_25"/>
    <property type="match status" value="1"/>
</dbReference>
<dbReference type="EMBL" id="CP018153">
    <property type="protein sequence ID" value="APG60125.1"/>
    <property type="molecule type" value="Genomic_DNA"/>
</dbReference>
<accession>A0A1L3J4R8</accession>
<protein>
    <submittedName>
        <fullName evidence="3">Methyltransferase</fullName>
    </submittedName>
</protein>
<evidence type="ECO:0000259" key="2">
    <source>
        <dbReference type="Pfam" id="PF13649"/>
    </source>
</evidence>
<dbReference type="Gene3D" id="3.40.50.150">
    <property type="entry name" value="Vaccinia Virus protein VP39"/>
    <property type="match status" value="1"/>
</dbReference>
<dbReference type="GO" id="GO:0032259">
    <property type="term" value="P:methylation"/>
    <property type="evidence" value="ECO:0007669"/>
    <property type="project" value="UniProtKB-KW"/>
</dbReference>
<dbReference type="OrthoDB" id="9770553at2"/>
<dbReference type="AlphaFoldDB" id="A0A1L3J4R8"/>
<proteinExistence type="predicted"/>
<reference evidence="3 4" key="1">
    <citation type="submission" date="2016-11" db="EMBL/GenBank/DDBJ databases">
        <title>Gramella sp. LPB0144 isolated from marine environment.</title>
        <authorList>
            <person name="Kim E."/>
            <person name="Yi H."/>
        </authorList>
    </citation>
    <scope>NUCLEOTIDE SEQUENCE [LARGE SCALE GENOMIC DNA]</scope>
    <source>
        <strain evidence="3 4">LPB0144</strain>
    </source>
</reference>
<keyword evidence="3" id="KW-0489">Methyltransferase</keyword>
<dbReference type="PANTHER" id="PTHR43861">
    <property type="entry name" value="TRANS-ACONITATE 2-METHYLTRANSFERASE-RELATED"/>
    <property type="match status" value="1"/>
</dbReference>
<dbReference type="CDD" id="cd02440">
    <property type="entry name" value="AdoMet_MTases"/>
    <property type="match status" value="1"/>
</dbReference>
<dbReference type="InterPro" id="IPR041698">
    <property type="entry name" value="Methyltransf_25"/>
</dbReference>